<dbReference type="EMBL" id="FSHM01000006">
    <property type="protein sequence ID" value="SIB50575.1"/>
    <property type="molecule type" value="Genomic_DNA"/>
</dbReference>
<accession>A0AB38D2K1</accession>
<evidence type="ECO:0000313" key="1">
    <source>
        <dbReference type="EMBL" id="SIB50575.1"/>
    </source>
</evidence>
<reference evidence="1 2" key="1">
    <citation type="submission" date="2016-11" db="EMBL/GenBank/DDBJ databases">
        <authorList>
            <consortium name="Pathogen Informatics"/>
        </authorList>
    </citation>
    <scope>NUCLEOTIDE SEQUENCE [LARGE SCALE GENOMIC DNA]</scope>
    <source>
        <strain evidence="1 2">104</strain>
    </source>
</reference>
<dbReference type="RefSeq" id="WP_052544252.1">
    <property type="nucleotide sequence ID" value="NZ_CAACXP010000004.1"/>
</dbReference>
<dbReference type="AlphaFoldDB" id="A0AB38D2K1"/>
<comment type="caution">
    <text evidence="1">The sequence shown here is derived from an EMBL/GenBank/DDBJ whole genome shotgun (WGS) entry which is preliminary data.</text>
</comment>
<name>A0AB38D2K1_9MYCO</name>
<dbReference type="Proteomes" id="UP000185210">
    <property type="component" value="Unassembled WGS sequence"/>
</dbReference>
<gene>
    <name evidence="1" type="ORF">SAMEA2070301_03897</name>
</gene>
<sequence>MGRLRDTTATNVTAGREIQIRLARRIRETEQKAQVLADRLVRGGQPISAEDAADALERLHKADQEIDELLMELVAAGVLEGATTAQAAKLTGIGTATLTRRLPRELTDLRGRNLAPDRKARWRYRATAD</sequence>
<protein>
    <submittedName>
        <fullName evidence="1">Uncharacterized protein</fullName>
    </submittedName>
</protein>
<proteinExistence type="predicted"/>
<evidence type="ECO:0000313" key="2">
    <source>
        <dbReference type="Proteomes" id="UP000185210"/>
    </source>
</evidence>
<organism evidence="1 2">
    <name type="scientific">Mycobacteroides abscessus subsp. abscessus</name>
    <dbReference type="NCBI Taxonomy" id="1185650"/>
    <lineage>
        <taxon>Bacteria</taxon>
        <taxon>Bacillati</taxon>
        <taxon>Actinomycetota</taxon>
        <taxon>Actinomycetes</taxon>
        <taxon>Mycobacteriales</taxon>
        <taxon>Mycobacteriaceae</taxon>
        <taxon>Mycobacteroides</taxon>
        <taxon>Mycobacteroides abscessus</taxon>
    </lineage>
</organism>